<organism evidence="1 2">
    <name type="scientific">Eubacterium segne</name>
    <dbReference type="NCBI Taxonomy" id="2763045"/>
    <lineage>
        <taxon>Bacteria</taxon>
        <taxon>Bacillati</taxon>
        <taxon>Bacillota</taxon>
        <taxon>Clostridia</taxon>
        <taxon>Eubacteriales</taxon>
        <taxon>Eubacteriaceae</taxon>
        <taxon>Eubacterium</taxon>
    </lineage>
</organism>
<dbReference type="Proteomes" id="UP000597877">
    <property type="component" value="Unassembled WGS sequence"/>
</dbReference>
<accession>A0ABR7F4J7</accession>
<sequence>MEQNQKFVQDIQEAGAKIQEAFERLGSALQKLANKARVIIAIANSINCDATLRKWYEQLETARGSKRRRLRRKIKKRVKRHING</sequence>
<proteinExistence type="predicted"/>
<name>A0ABR7F4J7_9FIRM</name>
<evidence type="ECO:0000313" key="1">
    <source>
        <dbReference type="EMBL" id="MBC5668507.1"/>
    </source>
</evidence>
<dbReference type="EMBL" id="JACOOZ010000008">
    <property type="protein sequence ID" value="MBC5668507.1"/>
    <property type="molecule type" value="Genomic_DNA"/>
</dbReference>
<protein>
    <submittedName>
        <fullName evidence="1">Uncharacterized protein</fullName>
    </submittedName>
</protein>
<comment type="caution">
    <text evidence="1">The sequence shown here is derived from an EMBL/GenBank/DDBJ whole genome shotgun (WGS) entry which is preliminary data.</text>
</comment>
<reference evidence="1 2" key="1">
    <citation type="submission" date="2020-08" db="EMBL/GenBank/DDBJ databases">
        <title>Genome public.</title>
        <authorList>
            <person name="Liu C."/>
            <person name="Sun Q."/>
        </authorList>
    </citation>
    <scope>NUCLEOTIDE SEQUENCE [LARGE SCALE GENOMIC DNA]</scope>
    <source>
        <strain evidence="1 2">BX4</strain>
    </source>
</reference>
<gene>
    <name evidence="1" type="ORF">H8S00_11045</name>
</gene>
<evidence type="ECO:0000313" key="2">
    <source>
        <dbReference type="Proteomes" id="UP000597877"/>
    </source>
</evidence>
<dbReference type="RefSeq" id="WP_186840542.1">
    <property type="nucleotide sequence ID" value="NZ_JACOOZ010000008.1"/>
</dbReference>
<keyword evidence="2" id="KW-1185">Reference proteome</keyword>